<dbReference type="PANTHER" id="PTHR11347">
    <property type="entry name" value="CYCLIC NUCLEOTIDE PHOSPHODIESTERASE"/>
    <property type="match status" value="1"/>
</dbReference>
<feature type="binding site" evidence="6">
    <location>
        <position position="374"/>
    </location>
    <ligand>
        <name>Zn(2+)</name>
        <dbReference type="ChEBI" id="CHEBI:29105"/>
        <label>1</label>
    </ligand>
</feature>
<feature type="binding site" evidence="5">
    <location>
        <position position="425"/>
    </location>
    <ligand>
        <name>AMP</name>
        <dbReference type="ChEBI" id="CHEBI:456215"/>
    </ligand>
</feature>
<gene>
    <name evidence="11" type="primary">20194924</name>
    <name evidence="10" type="ORF">HELRODRAFT_107672</name>
</gene>
<dbReference type="GO" id="GO:0047555">
    <property type="term" value="F:3',5'-cyclic-GMP phosphodiesterase activity"/>
    <property type="evidence" value="ECO:0000318"/>
    <property type="project" value="GO_Central"/>
</dbReference>
<evidence type="ECO:0000313" key="10">
    <source>
        <dbReference type="EMBL" id="ESN96772.1"/>
    </source>
</evidence>
<dbReference type="InParanoid" id="T1EEC2"/>
<feature type="binding site" evidence="5">
    <location>
        <begin position="180"/>
        <end position="184"/>
    </location>
    <ligand>
        <name>AMP</name>
        <dbReference type="ChEBI" id="CHEBI:456215"/>
    </ligand>
</feature>
<dbReference type="EMBL" id="AMQM01001487">
    <property type="status" value="NOT_ANNOTATED_CDS"/>
    <property type="molecule type" value="Genomic_DNA"/>
</dbReference>
<dbReference type="InterPro" id="IPR023174">
    <property type="entry name" value="PDEase_CS"/>
</dbReference>
<evidence type="ECO:0000313" key="11">
    <source>
        <dbReference type="EnsemblMetazoa" id="HelroP107672"/>
    </source>
</evidence>
<dbReference type="InterPro" id="IPR002073">
    <property type="entry name" value="PDEase_catalytic_dom"/>
</dbReference>
<dbReference type="EMBL" id="KB097495">
    <property type="protein sequence ID" value="ESN96772.1"/>
    <property type="molecule type" value="Genomic_DNA"/>
</dbReference>
<dbReference type="PRINTS" id="PR00387">
    <property type="entry name" value="PDIESTERASE1"/>
</dbReference>
<feature type="region of interest" description="Disordered" evidence="8">
    <location>
        <begin position="73"/>
        <end position="104"/>
    </location>
</feature>
<dbReference type="Proteomes" id="UP000015101">
    <property type="component" value="Unassembled WGS sequence"/>
</dbReference>
<dbReference type="RefSeq" id="XP_009025880.1">
    <property type="nucleotide sequence ID" value="XM_009027632.1"/>
</dbReference>
<evidence type="ECO:0000256" key="6">
    <source>
        <dbReference type="PIRSR" id="PIRSR623088-3"/>
    </source>
</evidence>
<dbReference type="GO" id="GO:0004115">
    <property type="term" value="F:3',5'-cyclic-AMP phosphodiesterase activity"/>
    <property type="evidence" value="ECO:0000318"/>
    <property type="project" value="GO_Central"/>
</dbReference>
<organism evidence="11 12">
    <name type="scientific">Helobdella robusta</name>
    <name type="common">Californian leech</name>
    <dbReference type="NCBI Taxonomy" id="6412"/>
    <lineage>
        <taxon>Eukaryota</taxon>
        <taxon>Metazoa</taxon>
        <taxon>Spiralia</taxon>
        <taxon>Lophotrochozoa</taxon>
        <taxon>Annelida</taxon>
        <taxon>Clitellata</taxon>
        <taxon>Hirudinea</taxon>
        <taxon>Rhynchobdellida</taxon>
        <taxon>Glossiphoniidae</taxon>
        <taxon>Helobdella</taxon>
    </lineage>
</organism>
<dbReference type="GO" id="GO:0046872">
    <property type="term" value="F:metal ion binding"/>
    <property type="evidence" value="ECO:0007669"/>
    <property type="project" value="UniProtKB-KW"/>
</dbReference>
<dbReference type="PROSITE" id="PS00126">
    <property type="entry name" value="PDEASE_I_1"/>
    <property type="match status" value="1"/>
</dbReference>
<dbReference type="EnsemblMetazoa" id="HelroT107672">
    <property type="protein sequence ID" value="HelroP107672"/>
    <property type="gene ID" value="HelroG107672"/>
</dbReference>
<protein>
    <recommendedName>
        <fullName evidence="7">Phosphodiesterase</fullName>
        <ecNumber evidence="7">3.1.4.-</ecNumber>
    </recommendedName>
</protein>
<feature type="binding site" evidence="5">
    <location>
        <position position="221"/>
    </location>
    <ligand>
        <name>AMP</name>
        <dbReference type="ChEBI" id="CHEBI:456215"/>
    </ligand>
</feature>
<evidence type="ECO:0000313" key="12">
    <source>
        <dbReference type="Proteomes" id="UP000015101"/>
    </source>
</evidence>
<dbReference type="Pfam" id="PF00233">
    <property type="entry name" value="PDEase_I"/>
    <property type="match status" value="1"/>
</dbReference>
<comment type="cofactor">
    <cofactor evidence="7">
        <name>a divalent metal cation</name>
        <dbReference type="ChEBI" id="CHEBI:60240"/>
    </cofactor>
    <text evidence="7">Binds 2 divalent metal cations per subunit. Site 1 may preferentially bind zinc ions, while site 2 has a preference for magnesium and/or manganese ions.</text>
</comment>
<dbReference type="SUPFAM" id="SSF109604">
    <property type="entry name" value="HD-domain/PDEase-like"/>
    <property type="match status" value="1"/>
</dbReference>
<name>T1EEC2_HELRO</name>
<feature type="binding site" evidence="6">
    <location>
        <position position="220"/>
    </location>
    <ligand>
        <name>Zn(2+)</name>
        <dbReference type="ChEBI" id="CHEBI:29105"/>
        <label>1</label>
    </ligand>
</feature>
<dbReference type="CDD" id="cd00077">
    <property type="entry name" value="HDc"/>
    <property type="match status" value="1"/>
</dbReference>
<proteinExistence type="inferred from homology"/>
<dbReference type="InterPro" id="IPR040844">
    <property type="entry name" value="PDE4_UCR"/>
</dbReference>
<feature type="active site" description="Proton donor" evidence="4">
    <location>
        <position position="180"/>
    </location>
</feature>
<dbReference type="GO" id="GO:0141162">
    <property type="term" value="P:negative regulation of cAMP/PKA signal transduction"/>
    <property type="evidence" value="ECO:0000318"/>
    <property type="project" value="GO_Central"/>
</dbReference>
<keyword evidence="3" id="KW-0114">cAMP</keyword>
<dbReference type="EMBL" id="AMQM01001485">
    <property type="status" value="NOT_ANNOTATED_CDS"/>
    <property type="molecule type" value="Genomic_DNA"/>
</dbReference>
<dbReference type="OrthoDB" id="189220at2759"/>
<dbReference type="eggNOG" id="KOG3689">
    <property type="taxonomic scope" value="Eukaryota"/>
</dbReference>
<sequence>MSVETLEDLDWCLVQLEKMHTHRSVSDMATTKFKRILSRELNQFSETGSSASEVSEYINSTFLDKHKEDQLPSETDANEYHVTHVTSSDGARLSGSSSSSNNNNQEFEYMNINKILQHASDWSFDIFRLADVTNDRPLLILTSYLFQKHNLLKALNISSTLLHNFINSVEQNYNRKNPYHNNIHAADVLQTIYFLTQTPSIKDSLTDMDLIATFVAAAIHDVDHPGVTNQYLVNSELDLAILYNDRSVLENHHLAVGFTILKDRGVNIFRNIPSAVYRSVRRMIIDMVLATDMSMHLKLVADLKTTLETQKVIVADAKASKSASSPQPTLLSSSSSSSSVHTIHADSDNGVKKLTLENLEVKKQVFQNLIHCADLGNPCKPLPIYQTWVERVMKEFFNQGDMEKQQGLDVSPMCNRDMISVEKAQVGFIDYIALPLWEAWDELVSNQCQEALDNLLFNRDWYDAEEKAKQNNQIS</sequence>
<evidence type="ECO:0000256" key="3">
    <source>
        <dbReference type="ARBA" id="ARBA00023149"/>
    </source>
</evidence>
<feature type="binding site" evidence="6">
    <location>
        <position position="221"/>
    </location>
    <ligand>
        <name>Zn(2+)</name>
        <dbReference type="ChEBI" id="CHEBI:29105"/>
        <label>1</label>
    </ligand>
</feature>
<dbReference type="GeneID" id="20194924"/>
<evidence type="ECO:0000256" key="4">
    <source>
        <dbReference type="PIRSR" id="PIRSR623088-1"/>
    </source>
</evidence>
<feature type="domain" description="PDEase" evidence="9">
    <location>
        <begin position="100"/>
        <end position="469"/>
    </location>
</feature>
<feature type="binding site" evidence="6">
    <location>
        <position position="221"/>
    </location>
    <ligand>
        <name>Zn(2+)</name>
        <dbReference type="ChEBI" id="CHEBI:29105"/>
        <label>2</label>
    </ligand>
</feature>
<feature type="binding site" evidence="5">
    <location>
        <position position="374"/>
    </location>
    <ligand>
        <name>AMP</name>
        <dbReference type="ChEBI" id="CHEBI:456215"/>
    </ligand>
</feature>
<dbReference type="Gene3D" id="1.10.1300.10">
    <property type="entry name" value="3'5'-cyclic nucleotide phosphodiesterase, catalytic domain"/>
    <property type="match status" value="1"/>
</dbReference>
<dbReference type="EMBL" id="AMQM01001486">
    <property type="status" value="NOT_ANNOTATED_CDS"/>
    <property type="molecule type" value="Genomic_DNA"/>
</dbReference>
<feature type="binding site" evidence="6">
    <location>
        <position position="184"/>
    </location>
    <ligand>
        <name>Zn(2+)</name>
        <dbReference type="ChEBI" id="CHEBI:29105"/>
        <label>1</label>
    </ligand>
</feature>
<reference evidence="12" key="1">
    <citation type="submission" date="2012-12" db="EMBL/GenBank/DDBJ databases">
        <authorList>
            <person name="Hellsten U."/>
            <person name="Grimwood J."/>
            <person name="Chapman J.A."/>
            <person name="Shapiro H."/>
            <person name="Aerts A."/>
            <person name="Otillar R.P."/>
            <person name="Terry A.Y."/>
            <person name="Boore J.L."/>
            <person name="Simakov O."/>
            <person name="Marletaz F."/>
            <person name="Cho S.-J."/>
            <person name="Edsinger-Gonzales E."/>
            <person name="Havlak P."/>
            <person name="Kuo D.-H."/>
            <person name="Larsson T."/>
            <person name="Lv J."/>
            <person name="Arendt D."/>
            <person name="Savage R."/>
            <person name="Osoegawa K."/>
            <person name="de Jong P."/>
            <person name="Lindberg D.R."/>
            <person name="Seaver E.C."/>
            <person name="Weisblat D.A."/>
            <person name="Putnam N.H."/>
            <person name="Grigoriev I.V."/>
            <person name="Rokhsar D.S."/>
        </authorList>
    </citation>
    <scope>NUCLEOTIDE SEQUENCE</scope>
</reference>
<dbReference type="PROSITE" id="PS51845">
    <property type="entry name" value="PDEASE_I_2"/>
    <property type="match status" value="1"/>
</dbReference>
<feature type="compositionally biased region" description="Low complexity" evidence="8">
    <location>
        <begin position="94"/>
        <end position="104"/>
    </location>
</feature>
<evidence type="ECO:0000256" key="1">
    <source>
        <dbReference type="ARBA" id="ARBA00022723"/>
    </source>
</evidence>
<accession>T1EEC2</accession>
<keyword evidence="12" id="KW-1185">Reference proteome</keyword>
<dbReference type="Pfam" id="PF18100">
    <property type="entry name" value="PDE4_UCR"/>
    <property type="match status" value="1"/>
</dbReference>
<dbReference type="CTD" id="20194924"/>
<dbReference type="InterPro" id="IPR003607">
    <property type="entry name" value="HD/PDEase_dom"/>
</dbReference>
<comment type="similarity">
    <text evidence="7">Belongs to the cyclic nucleotide phosphodiesterase family.</text>
</comment>
<evidence type="ECO:0000256" key="5">
    <source>
        <dbReference type="PIRSR" id="PIRSR623088-2"/>
    </source>
</evidence>
<keyword evidence="1 6" id="KW-0479">Metal-binding</keyword>
<dbReference type="AlphaFoldDB" id="T1EEC2"/>
<keyword evidence="2 7" id="KW-0378">Hydrolase</keyword>
<evidence type="ECO:0000256" key="2">
    <source>
        <dbReference type="ARBA" id="ARBA00022801"/>
    </source>
</evidence>
<dbReference type="STRING" id="6412.T1EEC2"/>
<dbReference type="InterPro" id="IPR036971">
    <property type="entry name" value="PDEase_catalytic_dom_sf"/>
</dbReference>
<feature type="region of interest" description="Disordered" evidence="8">
    <location>
        <begin position="323"/>
        <end position="344"/>
    </location>
</feature>
<dbReference type="InterPro" id="IPR023088">
    <property type="entry name" value="PDEase"/>
</dbReference>
<dbReference type="HOGENOM" id="CLU_005940_7_3_1"/>
<dbReference type="KEGG" id="hro:HELRODRAFT_107672"/>
<dbReference type="EMBL" id="AMQM01001488">
    <property type="status" value="NOT_ANNOTATED_CDS"/>
    <property type="molecule type" value="Genomic_DNA"/>
</dbReference>
<feature type="compositionally biased region" description="Low complexity" evidence="8">
    <location>
        <begin position="323"/>
        <end position="339"/>
    </location>
</feature>
<dbReference type="GO" id="GO:0007165">
    <property type="term" value="P:signal transduction"/>
    <property type="evidence" value="ECO:0007669"/>
    <property type="project" value="InterPro"/>
</dbReference>
<reference evidence="11" key="3">
    <citation type="submission" date="2015-06" db="UniProtKB">
        <authorList>
            <consortium name="EnsemblMetazoa"/>
        </authorList>
    </citation>
    <scope>IDENTIFICATION</scope>
</reference>
<dbReference type="EC" id="3.1.4.-" evidence="7"/>
<evidence type="ECO:0000259" key="9">
    <source>
        <dbReference type="PROSITE" id="PS51845"/>
    </source>
</evidence>
<evidence type="ECO:0000256" key="8">
    <source>
        <dbReference type="SAM" id="MobiDB-lite"/>
    </source>
</evidence>
<reference evidence="10 12" key="2">
    <citation type="journal article" date="2013" name="Nature">
        <title>Insights into bilaterian evolution from three spiralian genomes.</title>
        <authorList>
            <person name="Simakov O."/>
            <person name="Marletaz F."/>
            <person name="Cho S.J."/>
            <person name="Edsinger-Gonzales E."/>
            <person name="Havlak P."/>
            <person name="Hellsten U."/>
            <person name="Kuo D.H."/>
            <person name="Larsson T."/>
            <person name="Lv J."/>
            <person name="Arendt D."/>
            <person name="Savage R."/>
            <person name="Osoegawa K."/>
            <person name="de Jong P."/>
            <person name="Grimwood J."/>
            <person name="Chapman J.A."/>
            <person name="Shapiro H."/>
            <person name="Aerts A."/>
            <person name="Otillar R.P."/>
            <person name="Terry A.Y."/>
            <person name="Boore J.L."/>
            <person name="Grigoriev I.V."/>
            <person name="Lindberg D.R."/>
            <person name="Seaver E.C."/>
            <person name="Weisblat D.A."/>
            <person name="Putnam N.H."/>
            <person name="Rokhsar D.S."/>
        </authorList>
    </citation>
    <scope>NUCLEOTIDE SEQUENCE</scope>
</reference>
<dbReference type="SMART" id="SM00471">
    <property type="entry name" value="HDc"/>
    <property type="match status" value="1"/>
</dbReference>
<evidence type="ECO:0000256" key="7">
    <source>
        <dbReference type="RuleBase" id="RU363067"/>
    </source>
</evidence>